<evidence type="ECO:0000256" key="2">
    <source>
        <dbReference type="SAM" id="MobiDB-lite"/>
    </source>
</evidence>
<feature type="domain" description="EGF-like" evidence="5">
    <location>
        <begin position="173"/>
        <end position="213"/>
    </location>
</feature>
<organism evidence="6 7">
    <name type="scientific">Discostella pseudostelligera</name>
    <dbReference type="NCBI Taxonomy" id="259834"/>
    <lineage>
        <taxon>Eukaryota</taxon>
        <taxon>Sar</taxon>
        <taxon>Stramenopiles</taxon>
        <taxon>Ochrophyta</taxon>
        <taxon>Bacillariophyta</taxon>
        <taxon>Coscinodiscophyceae</taxon>
        <taxon>Thalassiosirophycidae</taxon>
        <taxon>Stephanodiscales</taxon>
        <taxon>Stephanodiscaceae</taxon>
        <taxon>Discostella</taxon>
    </lineage>
</organism>
<accession>A0ABD3NB81</accession>
<evidence type="ECO:0000256" key="1">
    <source>
        <dbReference type="PROSITE-ProRule" id="PRU00076"/>
    </source>
</evidence>
<dbReference type="SUPFAM" id="SSF57196">
    <property type="entry name" value="EGF/Laminin"/>
    <property type="match status" value="1"/>
</dbReference>
<protein>
    <recommendedName>
        <fullName evidence="5">EGF-like domain-containing protein</fullName>
    </recommendedName>
</protein>
<feature type="compositionally biased region" description="Basic and acidic residues" evidence="2">
    <location>
        <begin position="300"/>
        <end position="322"/>
    </location>
</feature>
<evidence type="ECO:0000313" key="6">
    <source>
        <dbReference type="EMBL" id="KAL3771546.1"/>
    </source>
</evidence>
<reference evidence="6 7" key="1">
    <citation type="submission" date="2024-10" db="EMBL/GenBank/DDBJ databases">
        <title>Updated reference genomes for cyclostephanoid diatoms.</title>
        <authorList>
            <person name="Roberts W.R."/>
            <person name="Alverson A.J."/>
        </authorList>
    </citation>
    <scope>NUCLEOTIDE SEQUENCE [LARGE SCALE GENOMIC DNA]</scope>
    <source>
        <strain evidence="6 7">AJA232-27</strain>
    </source>
</reference>
<keyword evidence="7" id="KW-1185">Reference proteome</keyword>
<feature type="transmembrane region" description="Helical" evidence="3">
    <location>
        <begin position="241"/>
        <end position="262"/>
    </location>
</feature>
<dbReference type="PROSITE" id="PS01186">
    <property type="entry name" value="EGF_2"/>
    <property type="match status" value="2"/>
</dbReference>
<keyword evidence="1" id="KW-1015">Disulfide bond</keyword>
<dbReference type="PANTHER" id="PTHR24044">
    <property type="entry name" value="NOTCH LIGAND FAMILY MEMBER"/>
    <property type="match status" value="1"/>
</dbReference>
<feature type="compositionally biased region" description="Acidic residues" evidence="2">
    <location>
        <begin position="323"/>
        <end position="333"/>
    </location>
</feature>
<proteinExistence type="predicted"/>
<evidence type="ECO:0000256" key="4">
    <source>
        <dbReference type="SAM" id="SignalP"/>
    </source>
</evidence>
<dbReference type="Proteomes" id="UP001530293">
    <property type="component" value="Unassembled WGS sequence"/>
</dbReference>
<dbReference type="AlphaFoldDB" id="A0ABD3NB81"/>
<dbReference type="Gene3D" id="2.10.25.10">
    <property type="entry name" value="Laminin"/>
    <property type="match status" value="2"/>
</dbReference>
<evidence type="ECO:0000256" key="3">
    <source>
        <dbReference type="SAM" id="Phobius"/>
    </source>
</evidence>
<dbReference type="PROSITE" id="PS00022">
    <property type="entry name" value="EGF_1"/>
    <property type="match status" value="2"/>
</dbReference>
<dbReference type="InterPro" id="IPR050906">
    <property type="entry name" value="Notch_signaling"/>
</dbReference>
<sequence length="333" mass="35570">MTRDATTTIIVVLIATASTAIAQDGDSSSSSSYFICPQVPNLHCHNNSTTCLPGHATIDARHSHLNLPTHKDGYHCVCQEGYIGHECRIQVDNCNDDDPTTLSCYHGSKCRSTHNINNNEGGGYYCDCLQLNNISGEPAAKKYAGLMCQHEATSLCAAALVGTSTSSISSPGYYQPSGDQFCTNHGKCVKLVTSYDSHPGCLCRFGWSGDHCEVWQGEGDNPWAALQKDNENSGNVVAGEILFGMLIVALSAVAVGTIVLLIEARQRRRNACTSGDSAGTELNVVSGKSPSITSDCMQSPKEEEKDGVTRKEGKEVNAHAGEDFDDSSNPEIV</sequence>
<feature type="disulfide bond" evidence="1">
    <location>
        <begin position="203"/>
        <end position="212"/>
    </location>
</feature>
<keyword evidence="3" id="KW-0812">Transmembrane</keyword>
<comment type="caution">
    <text evidence="1">Lacks conserved residue(s) required for the propagation of feature annotation.</text>
</comment>
<dbReference type="PROSITE" id="PS50026">
    <property type="entry name" value="EGF_3"/>
    <property type="match status" value="1"/>
</dbReference>
<dbReference type="InterPro" id="IPR000742">
    <property type="entry name" value="EGF"/>
</dbReference>
<comment type="caution">
    <text evidence="6">The sequence shown here is derived from an EMBL/GenBank/DDBJ whole genome shotgun (WGS) entry which is preliminary data.</text>
</comment>
<dbReference type="SMART" id="SM00181">
    <property type="entry name" value="EGF"/>
    <property type="match status" value="3"/>
</dbReference>
<evidence type="ECO:0000313" key="7">
    <source>
        <dbReference type="Proteomes" id="UP001530293"/>
    </source>
</evidence>
<feature type="chain" id="PRO_5044885367" description="EGF-like domain-containing protein" evidence="4">
    <location>
        <begin position="23"/>
        <end position="333"/>
    </location>
</feature>
<feature type="region of interest" description="Disordered" evidence="2">
    <location>
        <begin position="272"/>
        <end position="333"/>
    </location>
</feature>
<keyword evidence="3" id="KW-0472">Membrane</keyword>
<feature type="compositionally biased region" description="Polar residues" evidence="2">
    <location>
        <begin position="286"/>
        <end position="297"/>
    </location>
</feature>
<keyword evidence="1" id="KW-0245">EGF-like domain</keyword>
<gene>
    <name evidence="6" type="ORF">ACHAWU_003721</name>
</gene>
<feature type="signal peptide" evidence="4">
    <location>
        <begin position="1"/>
        <end position="22"/>
    </location>
</feature>
<dbReference type="EMBL" id="JALLBG020000023">
    <property type="protein sequence ID" value="KAL3771546.1"/>
    <property type="molecule type" value="Genomic_DNA"/>
</dbReference>
<dbReference type="PANTHER" id="PTHR24044:SF420">
    <property type="entry name" value="DELTA AND NOTCH-LIKE EPIDERMAL GROWTH FACTOR-RELATED RECEPTOR ISOFORM X1"/>
    <property type="match status" value="1"/>
</dbReference>
<evidence type="ECO:0000259" key="5">
    <source>
        <dbReference type="PROSITE" id="PS50026"/>
    </source>
</evidence>
<name>A0ABD3NB81_9STRA</name>
<keyword evidence="4" id="KW-0732">Signal</keyword>
<keyword evidence="3" id="KW-1133">Transmembrane helix</keyword>